<dbReference type="GO" id="GO:0016614">
    <property type="term" value="F:oxidoreductase activity, acting on CH-OH group of donors"/>
    <property type="evidence" value="ECO:0007669"/>
    <property type="project" value="InterPro"/>
</dbReference>
<evidence type="ECO:0000256" key="5">
    <source>
        <dbReference type="PIRSR" id="PIRSR000137-2"/>
    </source>
</evidence>
<dbReference type="InterPro" id="IPR012132">
    <property type="entry name" value="GMC_OxRdtase"/>
</dbReference>
<evidence type="ECO:0000256" key="2">
    <source>
        <dbReference type="ARBA" id="ARBA00010790"/>
    </source>
</evidence>
<protein>
    <submittedName>
        <fullName evidence="9">Alcohol dehydrogenase</fullName>
    </submittedName>
</protein>
<dbReference type="InterPro" id="IPR007867">
    <property type="entry name" value="GMC_OxRtase_C"/>
</dbReference>
<keyword evidence="10" id="KW-1185">Reference proteome</keyword>
<dbReference type="InterPro" id="IPR000172">
    <property type="entry name" value="GMC_OxRdtase_N"/>
</dbReference>
<dbReference type="SUPFAM" id="SSF54373">
    <property type="entry name" value="FAD-linked reductases, C-terminal domain"/>
    <property type="match status" value="1"/>
</dbReference>
<dbReference type="AlphaFoldDB" id="A0A9W6MWC9"/>
<evidence type="ECO:0000256" key="3">
    <source>
        <dbReference type="ARBA" id="ARBA00022630"/>
    </source>
</evidence>
<comment type="cofactor">
    <cofactor evidence="1 5">
        <name>FAD</name>
        <dbReference type="ChEBI" id="CHEBI:57692"/>
    </cofactor>
</comment>
<evidence type="ECO:0000256" key="4">
    <source>
        <dbReference type="ARBA" id="ARBA00022827"/>
    </source>
</evidence>
<keyword evidence="3 6" id="KW-0285">Flavoprotein</keyword>
<evidence type="ECO:0000259" key="8">
    <source>
        <dbReference type="PROSITE" id="PS00624"/>
    </source>
</evidence>
<dbReference type="Pfam" id="PF05199">
    <property type="entry name" value="GMC_oxred_C"/>
    <property type="match status" value="1"/>
</dbReference>
<proteinExistence type="inferred from homology"/>
<dbReference type="Gene3D" id="3.50.50.60">
    <property type="entry name" value="FAD/NAD(P)-binding domain"/>
    <property type="match status" value="1"/>
</dbReference>
<dbReference type="InterPro" id="IPR036188">
    <property type="entry name" value="FAD/NAD-bd_sf"/>
</dbReference>
<dbReference type="Gene3D" id="3.30.560.10">
    <property type="entry name" value="Glucose Oxidase, domain 3"/>
    <property type="match status" value="1"/>
</dbReference>
<evidence type="ECO:0000256" key="1">
    <source>
        <dbReference type="ARBA" id="ARBA00001974"/>
    </source>
</evidence>
<evidence type="ECO:0000256" key="6">
    <source>
        <dbReference type="RuleBase" id="RU003968"/>
    </source>
</evidence>
<sequence>MGAPGRTLDFDYIVIGAGSAGCVLANRLSANPSHRVCLVEGGVKDKSPRIHVPAGTLSLYVSQKYAHQYKSVPQKHLYGREIGSPRGRMLGGSSSMNSMIYIRGARSDYDHWAELGCRGWGYDDVLPFFMKSENNQIGQEPQYHGSFGELHVNEPRDVHPLSKTFVDAAVEAGESRNDDFNGATFGGVGVYALTQKDGKRLSSYRAFVAPVLEKRPNLTLLTEATVLQLDLEGAEVLGVTVESGGERLRLRAAKETVISAGAYGSPQLLLASGVGDADDLKAVGVEVRHHLPGVGRNLQDHLDGLVTVRSKSSATLGVSLRAAPRLSVSPFQYLFGKKGLWTTNYVESGGFASTKYSGGVPDLQFHFVPGYRSPRGKLVEWGHGFAVHTCVLRPRSTGWVKLSADGSKRNIDIDFNFLSDEQDGLTLVEGLKIARRIFAASPFKPLRGVEMAPGPKVRSDDELLDYVRRACATVFHPSGTCRMGVTDDCVVTPDLKVRGLGRLRVADASIMPTLVSGNTNAPSIMIGEKAAALMLA</sequence>
<evidence type="ECO:0000313" key="10">
    <source>
        <dbReference type="Proteomes" id="UP001143372"/>
    </source>
</evidence>
<reference evidence="9" key="1">
    <citation type="journal article" date="2014" name="Int. J. Syst. Evol. Microbiol.">
        <title>Complete genome sequence of Corynebacterium casei LMG S-19264T (=DSM 44701T), isolated from a smear-ripened cheese.</title>
        <authorList>
            <consortium name="US DOE Joint Genome Institute (JGI-PGF)"/>
            <person name="Walter F."/>
            <person name="Albersmeier A."/>
            <person name="Kalinowski J."/>
            <person name="Ruckert C."/>
        </authorList>
    </citation>
    <scope>NUCLEOTIDE SEQUENCE</scope>
    <source>
        <strain evidence="9">VKM B-2347</strain>
    </source>
</reference>
<keyword evidence="4 5" id="KW-0274">FAD</keyword>
<dbReference type="GO" id="GO:0050660">
    <property type="term" value="F:flavin adenine dinucleotide binding"/>
    <property type="evidence" value="ECO:0007669"/>
    <property type="project" value="InterPro"/>
</dbReference>
<feature type="domain" description="Glucose-methanol-choline oxidoreductase N-terminal" evidence="8">
    <location>
        <begin position="261"/>
        <end position="275"/>
    </location>
</feature>
<evidence type="ECO:0000259" key="7">
    <source>
        <dbReference type="PROSITE" id="PS00623"/>
    </source>
</evidence>
<dbReference type="Pfam" id="PF00732">
    <property type="entry name" value="GMC_oxred_N"/>
    <property type="match status" value="1"/>
</dbReference>
<comment type="similarity">
    <text evidence="2 6">Belongs to the GMC oxidoreductase family.</text>
</comment>
<reference evidence="9" key="2">
    <citation type="submission" date="2023-01" db="EMBL/GenBank/DDBJ databases">
        <authorList>
            <person name="Sun Q."/>
            <person name="Evtushenko L."/>
        </authorList>
    </citation>
    <scope>NUCLEOTIDE SEQUENCE</scope>
    <source>
        <strain evidence="9">VKM B-2347</strain>
    </source>
</reference>
<evidence type="ECO:0000313" key="9">
    <source>
        <dbReference type="EMBL" id="GLK68923.1"/>
    </source>
</evidence>
<dbReference type="PANTHER" id="PTHR11552:SF147">
    <property type="entry name" value="CHOLINE DEHYDROGENASE, MITOCHONDRIAL"/>
    <property type="match status" value="1"/>
</dbReference>
<organism evidence="9 10">
    <name type="scientific">Hansschlegelia plantiphila</name>
    <dbReference type="NCBI Taxonomy" id="374655"/>
    <lineage>
        <taxon>Bacteria</taxon>
        <taxon>Pseudomonadati</taxon>
        <taxon>Pseudomonadota</taxon>
        <taxon>Alphaproteobacteria</taxon>
        <taxon>Hyphomicrobiales</taxon>
        <taxon>Methylopilaceae</taxon>
        <taxon>Hansschlegelia</taxon>
    </lineage>
</organism>
<dbReference type="PROSITE" id="PS00624">
    <property type="entry name" value="GMC_OXRED_2"/>
    <property type="match status" value="1"/>
</dbReference>
<accession>A0A9W6MWC9</accession>
<gene>
    <name evidence="9" type="ORF">GCM10008179_25610</name>
</gene>
<name>A0A9W6MWC9_9HYPH</name>
<dbReference type="PANTHER" id="PTHR11552">
    <property type="entry name" value="GLUCOSE-METHANOL-CHOLINE GMC OXIDOREDUCTASE"/>
    <property type="match status" value="1"/>
</dbReference>
<dbReference type="PIRSF" id="PIRSF000137">
    <property type="entry name" value="Alcohol_oxidase"/>
    <property type="match status" value="1"/>
</dbReference>
<feature type="binding site" evidence="5">
    <location>
        <position position="226"/>
    </location>
    <ligand>
        <name>FAD</name>
        <dbReference type="ChEBI" id="CHEBI:57692"/>
    </ligand>
</feature>
<feature type="domain" description="Glucose-methanol-choline oxidoreductase N-terminal" evidence="7">
    <location>
        <begin position="87"/>
        <end position="110"/>
    </location>
</feature>
<dbReference type="EMBL" id="BSFI01000008">
    <property type="protein sequence ID" value="GLK68923.1"/>
    <property type="molecule type" value="Genomic_DNA"/>
</dbReference>
<dbReference type="RefSeq" id="WP_271169137.1">
    <property type="nucleotide sequence ID" value="NZ_BSFI01000008.1"/>
</dbReference>
<dbReference type="SUPFAM" id="SSF51905">
    <property type="entry name" value="FAD/NAD(P)-binding domain"/>
    <property type="match status" value="1"/>
</dbReference>
<dbReference type="PROSITE" id="PS51257">
    <property type="entry name" value="PROKAR_LIPOPROTEIN"/>
    <property type="match status" value="1"/>
</dbReference>
<dbReference type="Proteomes" id="UP001143372">
    <property type="component" value="Unassembled WGS sequence"/>
</dbReference>
<comment type="caution">
    <text evidence="9">The sequence shown here is derived from an EMBL/GenBank/DDBJ whole genome shotgun (WGS) entry which is preliminary data.</text>
</comment>
<dbReference type="PROSITE" id="PS00623">
    <property type="entry name" value="GMC_OXRED_1"/>
    <property type="match status" value="1"/>
</dbReference>